<proteinExistence type="inferred from homology"/>
<dbReference type="InterPro" id="IPR023230">
    <property type="entry name" value="Glyco_hydro_2_CS"/>
</dbReference>
<dbReference type="InterPro" id="IPR023232">
    <property type="entry name" value="Glyco_hydro_2_AS"/>
</dbReference>
<dbReference type="InterPro" id="IPR006103">
    <property type="entry name" value="Glyco_hydro_2_cat"/>
</dbReference>
<dbReference type="SUPFAM" id="SSF49303">
    <property type="entry name" value="beta-Galactosidase/glucuronidase domain"/>
    <property type="match status" value="1"/>
</dbReference>
<dbReference type="PROSITE" id="PS00608">
    <property type="entry name" value="GLYCOSYL_HYDROL_F2_2"/>
    <property type="match status" value="1"/>
</dbReference>
<keyword evidence="4 6" id="KW-0378">Hydrolase</keyword>
<dbReference type="EMBL" id="CM007649">
    <property type="protein sequence ID" value="ONM34422.1"/>
    <property type="molecule type" value="Genomic_DNA"/>
</dbReference>
<dbReference type="PANTHER" id="PTHR46323:SF2">
    <property type="entry name" value="BETA-GALACTOSIDASE"/>
    <property type="match status" value="1"/>
</dbReference>
<feature type="domain" description="Glycosyl hydrolases family 2 sugar binding" evidence="9">
    <location>
        <begin position="89"/>
        <end position="260"/>
    </location>
</feature>
<evidence type="ECO:0000313" key="10">
    <source>
        <dbReference type="EMBL" id="ONM34422.1"/>
    </source>
</evidence>
<dbReference type="InterPro" id="IPR013783">
    <property type="entry name" value="Ig-like_fold"/>
</dbReference>
<dbReference type="InterPro" id="IPR006104">
    <property type="entry name" value="Glyco_hydro_2_N"/>
</dbReference>
<dbReference type="Pfam" id="PF00703">
    <property type="entry name" value="Glyco_hydro_2"/>
    <property type="match status" value="1"/>
</dbReference>
<evidence type="ECO:0000259" key="9">
    <source>
        <dbReference type="Pfam" id="PF02837"/>
    </source>
</evidence>
<dbReference type="PROSITE" id="PS00719">
    <property type="entry name" value="GLYCOSYL_HYDROL_F2_1"/>
    <property type="match status" value="1"/>
</dbReference>
<dbReference type="PANTHER" id="PTHR46323">
    <property type="entry name" value="BETA-GALACTOSIDASE"/>
    <property type="match status" value="1"/>
</dbReference>
<reference evidence="10" key="1">
    <citation type="submission" date="2015-12" db="EMBL/GenBank/DDBJ databases">
        <title>Update maize B73 reference genome by single molecule sequencing technologies.</title>
        <authorList>
            <consortium name="Maize Genome Sequencing Project"/>
            <person name="Ware D."/>
        </authorList>
    </citation>
    <scope>NUCLEOTIDE SEQUENCE [LARGE SCALE GENOMIC DNA]</scope>
    <source>
        <tissue evidence="10">Seedling</tissue>
    </source>
</reference>
<dbReference type="InterPro" id="IPR050347">
    <property type="entry name" value="Bact_Beta-galactosidase"/>
</dbReference>
<evidence type="ECO:0000256" key="5">
    <source>
        <dbReference type="ARBA" id="ARBA00023295"/>
    </source>
</evidence>
<dbReference type="PRINTS" id="PR00132">
    <property type="entry name" value="GLHYDRLASE2"/>
</dbReference>
<organism evidence="10">
    <name type="scientific">Zea mays</name>
    <name type="common">Maize</name>
    <dbReference type="NCBI Taxonomy" id="4577"/>
    <lineage>
        <taxon>Eukaryota</taxon>
        <taxon>Viridiplantae</taxon>
        <taxon>Streptophyta</taxon>
        <taxon>Embryophyta</taxon>
        <taxon>Tracheophyta</taxon>
        <taxon>Spermatophyta</taxon>
        <taxon>Magnoliopsida</taxon>
        <taxon>Liliopsida</taxon>
        <taxon>Poales</taxon>
        <taxon>Poaceae</taxon>
        <taxon>PACMAD clade</taxon>
        <taxon>Panicoideae</taxon>
        <taxon>Andropogonodae</taxon>
        <taxon>Andropogoneae</taxon>
        <taxon>Tripsacinae</taxon>
        <taxon>Zea</taxon>
    </lineage>
</organism>
<dbReference type="EC" id="3.2.1.23" evidence="3"/>
<evidence type="ECO:0000256" key="1">
    <source>
        <dbReference type="ARBA" id="ARBA00001412"/>
    </source>
</evidence>
<evidence type="ECO:0000259" key="7">
    <source>
        <dbReference type="Pfam" id="PF00703"/>
    </source>
</evidence>
<dbReference type="GO" id="GO:0004565">
    <property type="term" value="F:beta-galactosidase activity"/>
    <property type="evidence" value="ECO:0007669"/>
    <property type="project" value="UniProtKB-EC"/>
</dbReference>
<keyword evidence="5 6" id="KW-0326">Glycosidase</keyword>
<dbReference type="InterPro" id="IPR017853">
    <property type="entry name" value="GH"/>
</dbReference>
<gene>
    <name evidence="10" type="ORF">ZEAMMB73_Zm00001d042066</name>
</gene>
<dbReference type="InterPro" id="IPR006101">
    <property type="entry name" value="Glyco_hydro_2"/>
</dbReference>
<dbReference type="Pfam" id="PF02837">
    <property type="entry name" value="Glyco_hydro_2_N"/>
    <property type="match status" value="1"/>
</dbReference>
<dbReference type="ExpressionAtlas" id="A0A1D6N0Z2">
    <property type="expression patterns" value="baseline and differential"/>
</dbReference>
<evidence type="ECO:0000259" key="8">
    <source>
        <dbReference type="Pfam" id="PF02836"/>
    </source>
</evidence>
<dbReference type="Gene3D" id="3.20.20.80">
    <property type="entry name" value="Glycosidases"/>
    <property type="match status" value="1"/>
</dbReference>
<dbReference type="InterPro" id="IPR006102">
    <property type="entry name" value="Ig-like_GH2"/>
</dbReference>
<protein>
    <recommendedName>
        <fullName evidence="3">beta-galactosidase</fullName>
        <ecNumber evidence="3">3.2.1.23</ecNumber>
    </recommendedName>
</protein>
<comment type="similarity">
    <text evidence="2 6">Belongs to the glycosyl hydrolase 2 family.</text>
</comment>
<comment type="catalytic activity">
    <reaction evidence="1">
        <text>Hydrolysis of terminal non-reducing beta-D-galactose residues in beta-D-galactosides.</text>
        <dbReference type="EC" id="3.2.1.23"/>
    </reaction>
</comment>
<dbReference type="AlphaFoldDB" id="A0A1D6N0Z2"/>
<dbReference type="InterPro" id="IPR036156">
    <property type="entry name" value="Beta-gal/glucu_dom_sf"/>
</dbReference>
<dbReference type="FunFam" id="2.60.40.10:FF:001541">
    <property type="entry name" value="Glycoside hydrolase family 2 protein"/>
    <property type="match status" value="1"/>
</dbReference>
<evidence type="ECO:0000256" key="2">
    <source>
        <dbReference type="ARBA" id="ARBA00007401"/>
    </source>
</evidence>
<dbReference type="InterPro" id="IPR008979">
    <property type="entry name" value="Galactose-bd-like_sf"/>
</dbReference>
<evidence type="ECO:0000256" key="6">
    <source>
        <dbReference type="RuleBase" id="RU361154"/>
    </source>
</evidence>
<dbReference type="Pfam" id="PF02836">
    <property type="entry name" value="Glyco_hydro_2_C"/>
    <property type="match status" value="1"/>
</dbReference>
<dbReference type="Gene3D" id="2.60.40.10">
    <property type="entry name" value="Immunoglobulins"/>
    <property type="match status" value="1"/>
</dbReference>
<dbReference type="SUPFAM" id="SSF51445">
    <property type="entry name" value="(Trans)glycosidases"/>
    <property type="match status" value="1"/>
</dbReference>
<feature type="domain" description="Glycoside hydrolase family 2 catalytic" evidence="8">
    <location>
        <begin position="395"/>
        <end position="532"/>
    </location>
</feature>
<feature type="domain" description="Glycoside hydrolase family 2 immunoglobulin-like beta-sandwich" evidence="7">
    <location>
        <begin position="263"/>
        <end position="390"/>
    </location>
</feature>
<name>A0A1D6N0Z2_MAIZE</name>
<accession>A0A1D6N0Z2</accession>
<dbReference type="SUPFAM" id="SSF49785">
    <property type="entry name" value="Galactose-binding domain-like"/>
    <property type="match status" value="1"/>
</dbReference>
<sequence>MALAHASAMFPPSSPSHKTWEDPSFFKWRKREAHVPLRSQDTLEAALKYWHERRNVNYHNADTAVWNDDAVRGALESAAFWSKGLPYAKSLSGYWKFLLSPSAESIPERFYYAHFDDSNWSGLPVPSNWQMHGFDRPIYTNVTYPFPLNPPFVPADNPTGCYRTVFHIPKEWKGRRILLHFEAVDSAFFAWVNGVLVGYSQDSRLPAEFEITDCCHPCDSDKENVLAVQVMRWSDGSYLEDQDHWRLSGIHRDVLLLSKPQIFITDYFFKATLDENFSLADIEVEVEIDSHKQDQEHVPTLSIEATLIDNSGLSNSIDADLSSANAVNLKPKPKRTRSPCLGFHGYVLGGKIENPKLWSSEHPNLYTLVVLLKDANGKLIDCESCQVGIRNVVMAHKQMLVNGCPVVLRGVNRHEHHPRLGKTNLEACMIKDLILMRQNNINAVRNSHYPQHPRWYELCDIFGLYVIDEANIETHGFDESNTFKHPTLEPIWANAMLDRVVSMVERDKNHACIIVWSLGNESSYGPNHASMSGKIFLPVGFVKGIQQDSSIMREVVPEHHPQILCAPCICVSGMLLR</sequence>
<evidence type="ECO:0000256" key="4">
    <source>
        <dbReference type="ARBA" id="ARBA00022801"/>
    </source>
</evidence>
<dbReference type="Gene3D" id="2.60.120.260">
    <property type="entry name" value="Galactose-binding domain-like"/>
    <property type="match status" value="1"/>
</dbReference>
<dbReference type="GO" id="GO:0005975">
    <property type="term" value="P:carbohydrate metabolic process"/>
    <property type="evidence" value="ECO:0007669"/>
    <property type="project" value="InterPro"/>
</dbReference>
<evidence type="ECO:0000256" key="3">
    <source>
        <dbReference type="ARBA" id="ARBA00012756"/>
    </source>
</evidence>